<comment type="subcellular location">
    <subcellularLocation>
        <location evidence="4">Cell outer membrane</location>
        <topology evidence="4">Lipid-anchor</topology>
    </subcellularLocation>
</comment>
<feature type="chain" id="PRO_5015013788" description="Outer membrane protein assembly factor BamD" evidence="5">
    <location>
        <begin position="23"/>
        <end position="244"/>
    </location>
</feature>
<evidence type="ECO:0000256" key="1">
    <source>
        <dbReference type="ARBA" id="ARBA00022729"/>
    </source>
</evidence>
<dbReference type="GO" id="GO:0051205">
    <property type="term" value="P:protein insertion into membrane"/>
    <property type="evidence" value="ECO:0007669"/>
    <property type="project" value="UniProtKB-UniRule"/>
</dbReference>
<keyword evidence="8" id="KW-1185">Reference proteome</keyword>
<dbReference type="PROSITE" id="PS51257">
    <property type="entry name" value="PROKAR_LIPOPROTEIN"/>
    <property type="match status" value="1"/>
</dbReference>
<dbReference type="NCBIfam" id="TIGR03302">
    <property type="entry name" value="OM_YfiO"/>
    <property type="match status" value="1"/>
</dbReference>
<keyword evidence="3 4" id="KW-0998">Cell outer membrane</keyword>
<dbReference type="InterPro" id="IPR017689">
    <property type="entry name" value="BamD"/>
</dbReference>
<sequence length="244" mass="27995">MKIPFLLHLSMLSILALLSSCASDDVKYTEAKDEYAAAKEQVNKGNYNEAAADLDKFSANFPYSSYATKGELLRIFASYKGKEFILTETLSNSFVERHPTHVHVDYAKYMLAMSHYMQKGSEEHDPTHNKLAIEGFEQLIKEHPGSQYAKDGKSRLQKLYNTVAEHELVVGKYYFDRERYVAAANRFQKVVKEYQTTSAIEESLYYLAASYAEMGMSKDARQMAILLRHNYPKSDWSSKVKEFL</sequence>
<dbReference type="Pfam" id="PF13525">
    <property type="entry name" value="YfiO"/>
    <property type="match status" value="1"/>
</dbReference>
<dbReference type="KEGG" id="maes:Ga0123461_1646"/>
<evidence type="ECO:0000256" key="4">
    <source>
        <dbReference type="HAMAP-Rule" id="MF_00922"/>
    </source>
</evidence>
<keyword evidence="2 4" id="KW-0472">Membrane</keyword>
<dbReference type="InterPro" id="IPR011990">
    <property type="entry name" value="TPR-like_helical_dom_sf"/>
</dbReference>
<keyword evidence="4" id="KW-0564">Palmitate</keyword>
<dbReference type="RefSeq" id="WP_232710099.1">
    <property type="nucleotide sequence ID" value="NZ_CP018799.1"/>
</dbReference>
<comment type="similarity">
    <text evidence="4">Belongs to the BamD family.</text>
</comment>
<proteinExistence type="inferred from homology"/>
<keyword evidence="1 4" id="KW-0732">Signal</keyword>
<dbReference type="EMBL" id="CP018799">
    <property type="protein sequence ID" value="ATX80059.1"/>
    <property type="molecule type" value="Genomic_DNA"/>
</dbReference>
<evidence type="ECO:0000256" key="3">
    <source>
        <dbReference type="ARBA" id="ARBA00023237"/>
    </source>
</evidence>
<name>A0A2K8L1G7_MARES</name>
<evidence type="ECO:0000259" key="6">
    <source>
        <dbReference type="Pfam" id="PF13525"/>
    </source>
</evidence>
<dbReference type="Proteomes" id="UP000231701">
    <property type="component" value="Chromosome"/>
</dbReference>
<comment type="subunit">
    <text evidence="4">Part of the Bam complex.</text>
</comment>
<dbReference type="AlphaFoldDB" id="A0A2K8L1G7"/>
<dbReference type="HAMAP" id="MF_00922">
    <property type="entry name" value="OM_assembly_BamD"/>
    <property type="match status" value="1"/>
</dbReference>
<reference evidence="7 8" key="1">
    <citation type="submission" date="2016-12" db="EMBL/GenBank/DDBJ databases">
        <title>Isolation and genomic insights into novel planktonic Zetaproteobacteria from stratified waters of the Chesapeake Bay.</title>
        <authorList>
            <person name="McAllister S.M."/>
            <person name="Kato S."/>
            <person name="Chan C.S."/>
            <person name="Chiu B.K."/>
            <person name="Field E.K."/>
        </authorList>
    </citation>
    <scope>NUCLEOTIDE SEQUENCE [LARGE SCALE GENOMIC DNA]</scope>
    <source>
        <strain evidence="7 8">CP-5</strain>
    </source>
</reference>
<comment type="function">
    <text evidence="4">Part of the outer membrane protein assembly complex, which is involved in assembly and insertion of beta-barrel proteins into the outer membrane.</text>
</comment>
<organism evidence="7 8">
    <name type="scientific">Mariprofundus aestuarium</name>
    <dbReference type="NCBI Taxonomy" id="1921086"/>
    <lineage>
        <taxon>Bacteria</taxon>
        <taxon>Pseudomonadati</taxon>
        <taxon>Pseudomonadota</taxon>
        <taxon>Candidatius Mariprofundia</taxon>
        <taxon>Mariprofundales</taxon>
        <taxon>Mariprofundaceae</taxon>
        <taxon>Mariprofundus</taxon>
    </lineage>
</organism>
<dbReference type="GO" id="GO:0043165">
    <property type="term" value="P:Gram-negative-bacterium-type cell outer membrane assembly"/>
    <property type="evidence" value="ECO:0007669"/>
    <property type="project" value="UniProtKB-UniRule"/>
</dbReference>
<dbReference type="InterPro" id="IPR039565">
    <property type="entry name" value="BamD-like"/>
</dbReference>
<accession>A0A2K8L1G7</accession>
<feature type="domain" description="Outer membrane lipoprotein BamD-like" evidence="6">
    <location>
        <begin position="30"/>
        <end position="223"/>
    </location>
</feature>
<protein>
    <recommendedName>
        <fullName evidence="4">Outer membrane protein assembly factor BamD</fullName>
    </recommendedName>
</protein>
<gene>
    <name evidence="4" type="primary">bamD</name>
    <name evidence="7" type="ORF">Ga0123461_1646</name>
</gene>
<dbReference type="GO" id="GO:0009279">
    <property type="term" value="C:cell outer membrane"/>
    <property type="evidence" value="ECO:0007669"/>
    <property type="project" value="UniProtKB-SubCell"/>
</dbReference>
<feature type="signal peptide" evidence="5">
    <location>
        <begin position="1"/>
        <end position="22"/>
    </location>
</feature>
<evidence type="ECO:0000256" key="2">
    <source>
        <dbReference type="ARBA" id="ARBA00023136"/>
    </source>
</evidence>
<evidence type="ECO:0000313" key="7">
    <source>
        <dbReference type="EMBL" id="ATX80059.1"/>
    </source>
</evidence>
<keyword evidence="4" id="KW-0449">Lipoprotein</keyword>
<evidence type="ECO:0000313" key="8">
    <source>
        <dbReference type="Proteomes" id="UP000231701"/>
    </source>
</evidence>
<evidence type="ECO:0000256" key="5">
    <source>
        <dbReference type="SAM" id="SignalP"/>
    </source>
</evidence>
<dbReference type="Gene3D" id="1.25.40.10">
    <property type="entry name" value="Tetratricopeptide repeat domain"/>
    <property type="match status" value="1"/>
</dbReference>